<comment type="caution">
    <text evidence="1">The sequence shown here is derived from an EMBL/GenBank/DDBJ whole genome shotgun (WGS) entry which is preliminary data.</text>
</comment>
<dbReference type="Proteomes" id="UP000681610">
    <property type="component" value="Unassembled WGS sequence"/>
</dbReference>
<dbReference type="RefSeq" id="WP_208057859.1">
    <property type="nucleotide sequence ID" value="NZ_JAGDYP010000001.1"/>
</dbReference>
<evidence type="ECO:0000313" key="2">
    <source>
        <dbReference type="Proteomes" id="UP000681610"/>
    </source>
</evidence>
<name>A0ABS3PV34_9FLAO</name>
<reference evidence="1 2" key="1">
    <citation type="submission" date="2021-03" db="EMBL/GenBank/DDBJ databases">
        <title>Isolation and description of Capnocytophaga bilenii sp. nov., a novel Capnocytophaga species, isolated from a gingivitis subject.</title>
        <authorList>
            <person name="Antezack A."/>
            <person name="Monnet-Corti V."/>
            <person name="La Scola B."/>
        </authorList>
    </citation>
    <scope>NUCLEOTIDE SEQUENCE [LARGE SCALE GENOMIC DNA]</scope>
    <source>
        <strain evidence="1 2">Marseille-Q4570</strain>
    </source>
</reference>
<gene>
    <name evidence="1" type="ORF">J4N46_01875</name>
</gene>
<keyword evidence="2" id="KW-1185">Reference proteome</keyword>
<protein>
    <submittedName>
        <fullName evidence="1">Uncharacterized protein</fullName>
    </submittedName>
</protein>
<evidence type="ECO:0000313" key="1">
    <source>
        <dbReference type="EMBL" id="MBO1883199.1"/>
    </source>
</evidence>
<sequence length="52" mass="5903">MSTGILGWLFGKDPNKAFNKGVEKVANHHSHKSFGQLFEEATEESYVCKLKY</sequence>
<accession>A0ABS3PV34</accession>
<organism evidence="1 2">
    <name type="scientific">Capnocytophaga bilenii</name>
    <dbReference type="NCBI Taxonomy" id="2819369"/>
    <lineage>
        <taxon>Bacteria</taxon>
        <taxon>Pseudomonadati</taxon>
        <taxon>Bacteroidota</taxon>
        <taxon>Flavobacteriia</taxon>
        <taxon>Flavobacteriales</taxon>
        <taxon>Flavobacteriaceae</taxon>
        <taxon>Capnocytophaga</taxon>
    </lineage>
</organism>
<dbReference type="EMBL" id="JAGDYP010000001">
    <property type="protein sequence ID" value="MBO1883199.1"/>
    <property type="molecule type" value="Genomic_DNA"/>
</dbReference>
<proteinExistence type="predicted"/>